<evidence type="ECO:0000313" key="2">
    <source>
        <dbReference type="Proteomes" id="UP000279457"/>
    </source>
</evidence>
<evidence type="ECO:0000313" key="1">
    <source>
        <dbReference type="EMBL" id="RQM39242.1"/>
    </source>
</evidence>
<accession>A0A3N6TVF8</accession>
<protein>
    <submittedName>
        <fullName evidence="1">Uncharacterized protein</fullName>
    </submittedName>
</protein>
<comment type="caution">
    <text evidence="1">The sequence shown here is derived from an EMBL/GenBank/DDBJ whole genome shotgun (WGS) entry which is preliminary data.</text>
</comment>
<dbReference type="AlphaFoldDB" id="A0A3N6TVF8"/>
<organism evidence="1 2">
    <name type="scientific">Erwinia psidii</name>
    <dbReference type="NCBI Taxonomy" id="69224"/>
    <lineage>
        <taxon>Bacteria</taxon>
        <taxon>Pseudomonadati</taxon>
        <taxon>Pseudomonadota</taxon>
        <taxon>Gammaproteobacteria</taxon>
        <taxon>Enterobacterales</taxon>
        <taxon>Erwiniaceae</taxon>
        <taxon>Erwinia</taxon>
    </lineage>
</organism>
<reference evidence="1 2" key="1">
    <citation type="submission" date="2018-10" db="EMBL/GenBank/DDBJ databases">
        <title>Draft genome sequence for the type isolate of Erwinia psidii, agent causal of bacterial blight in guava (Psidium guajava) and wilt and die-back of Eucalyptus spp.</title>
        <authorList>
            <person name="Hermenegildo P.S."/>
            <person name="Santos S.A."/>
            <person name="Guimaraes L.M.S."/>
            <person name="Vidigal P.M.P."/>
            <person name="Pereira I.C."/>
            <person name="Badel J.L."/>
            <person name="Alfenas-Zerbini P."/>
            <person name="Ferreira M.A.S.V."/>
            <person name="Alfenas A.C."/>
        </authorList>
    </citation>
    <scope>NUCLEOTIDE SEQUENCE [LARGE SCALE GENOMIC DNA]</scope>
    <source>
        <strain evidence="1 2">IBSBF 435</strain>
    </source>
</reference>
<keyword evidence="2" id="KW-1185">Reference proteome</keyword>
<proteinExistence type="predicted"/>
<dbReference type="EMBL" id="RHHM01000003">
    <property type="protein sequence ID" value="RQM39242.1"/>
    <property type="molecule type" value="Genomic_DNA"/>
</dbReference>
<name>A0A3N6TVF8_9GAMM</name>
<dbReference type="Proteomes" id="UP000279457">
    <property type="component" value="Unassembled WGS sequence"/>
</dbReference>
<gene>
    <name evidence="1" type="ORF">EB241_05670</name>
</gene>
<sequence length="64" mass="7017">MRFLKTASTEGWYLQFTRGRFAFRVSASISKYFSLTSAIGTTPALSSASGKNCVHFSLFTTGQP</sequence>